<feature type="domain" description="D-isomer specific 2-hydroxyacid dehydrogenase catalytic" evidence="7">
    <location>
        <begin position="59"/>
        <end position="370"/>
    </location>
</feature>
<dbReference type="GO" id="GO:0004617">
    <property type="term" value="F:phosphoglycerate dehydrogenase activity"/>
    <property type="evidence" value="ECO:0007669"/>
    <property type="project" value="UniProtKB-EC"/>
</dbReference>
<comment type="caution">
    <text evidence="9">The sequence shown here is derived from an EMBL/GenBank/DDBJ whole genome shotgun (WGS) entry which is preliminary data.</text>
</comment>
<protein>
    <submittedName>
        <fullName evidence="9">2-hydroxyacid dehydrogenase</fullName>
        <ecNumber evidence="9">1.1.1.95</ecNumber>
    </submittedName>
</protein>
<comment type="similarity">
    <text evidence="1 5">Belongs to the D-isomer specific 2-hydroxyacid dehydrogenase family.</text>
</comment>
<evidence type="ECO:0000256" key="3">
    <source>
        <dbReference type="ARBA" id="ARBA00023002"/>
    </source>
</evidence>
<evidence type="ECO:0000259" key="7">
    <source>
        <dbReference type="Pfam" id="PF00389"/>
    </source>
</evidence>
<dbReference type="InterPro" id="IPR036291">
    <property type="entry name" value="NAD(P)-bd_dom_sf"/>
</dbReference>
<evidence type="ECO:0000259" key="8">
    <source>
        <dbReference type="Pfam" id="PF02826"/>
    </source>
</evidence>
<dbReference type="Proteomes" id="UP000029072">
    <property type="component" value="Unassembled WGS sequence"/>
</dbReference>
<evidence type="ECO:0000256" key="4">
    <source>
        <dbReference type="ARBA" id="ARBA00023027"/>
    </source>
</evidence>
<evidence type="ECO:0000256" key="2">
    <source>
        <dbReference type="ARBA" id="ARBA00022605"/>
    </source>
</evidence>
<dbReference type="Pfam" id="PF00389">
    <property type="entry name" value="2-Hacid_dh"/>
    <property type="match status" value="1"/>
</dbReference>
<dbReference type="eggNOG" id="COG0111">
    <property type="taxonomic scope" value="Bacteria"/>
</dbReference>
<keyword evidence="3 5" id="KW-0560">Oxidoreductase</keyword>
<feature type="region of interest" description="Disordered" evidence="6">
    <location>
        <begin position="1"/>
        <end position="20"/>
    </location>
</feature>
<sequence length="387" mass="40925">MTEKTTITQSNGIQSNGIGGAATASAPRVFETQPERDDLPLVVMPSAIVSIIAPFKARLEALRDIARVRIFEEFTEDADTIARRVADADVMINAGPHISDDLLRRISAGVRAGGEEGGHVRCIVFSGTGVASYINLALARELGVRVCNAEHYGDNAVAEHTFALLFELLRHVGELDDRMKRGGWGGPHADGLQLAGRRLAIIGLGGIGSTVARIAKAFGMEVTAWSSGHTPSARFAELGVTPIADMNELIAAADVVSIHLPLIDGATRGLITADNLAHLKPGAMLVNTARAEVIEPGALAARLAQGDVAAALDVYDREPLPADDPLRAMPGVVLTPHVAWRTDGAFSDLTRQMVEATRAFLTGGEVNVVVSEHDAEHDAVESGARRN</sequence>
<dbReference type="InterPro" id="IPR006139">
    <property type="entry name" value="D-isomer_2_OHA_DH_cat_dom"/>
</dbReference>
<dbReference type="PROSITE" id="PS00065">
    <property type="entry name" value="D_2_HYDROXYACID_DH_1"/>
    <property type="match status" value="1"/>
</dbReference>
<dbReference type="InterPro" id="IPR006140">
    <property type="entry name" value="D-isomer_DH_NAD-bd"/>
</dbReference>
<accession>A0A087A917</accession>
<name>A0A087A917_9BIFI</name>
<dbReference type="PANTHER" id="PTHR42789:SF1">
    <property type="entry name" value="D-ISOMER SPECIFIC 2-HYDROXYACID DEHYDROGENASE FAMILY PROTEIN (AFU_ORTHOLOGUE AFUA_6G10090)"/>
    <property type="match status" value="1"/>
</dbReference>
<feature type="compositionally biased region" description="Polar residues" evidence="6">
    <location>
        <begin position="1"/>
        <end position="16"/>
    </location>
</feature>
<dbReference type="GO" id="GO:0008652">
    <property type="term" value="P:amino acid biosynthetic process"/>
    <property type="evidence" value="ECO:0007669"/>
    <property type="project" value="UniProtKB-KW"/>
</dbReference>
<gene>
    <name evidence="9" type="ORF">BCAL_1283</name>
</gene>
<organism evidence="9 10">
    <name type="scientific">Bifidobacterium callitrichos DSM 23973</name>
    <dbReference type="NCBI Taxonomy" id="1437609"/>
    <lineage>
        <taxon>Bacteria</taxon>
        <taxon>Bacillati</taxon>
        <taxon>Actinomycetota</taxon>
        <taxon>Actinomycetes</taxon>
        <taxon>Bifidobacteriales</taxon>
        <taxon>Bifidobacteriaceae</taxon>
        <taxon>Bifidobacterium</taxon>
    </lineage>
</organism>
<dbReference type="SUPFAM" id="SSF52283">
    <property type="entry name" value="Formate/glycerate dehydrogenase catalytic domain-like"/>
    <property type="match status" value="1"/>
</dbReference>
<keyword evidence="4" id="KW-0520">NAD</keyword>
<dbReference type="EC" id="1.1.1.95" evidence="9"/>
<dbReference type="AlphaFoldDB" id="A0A087A917"/>
<dbReference type="Pfam" id="PF02826">
    <property type="entry name" value="2-Hacid_dh_C"/>
    <property type="match status" value="1"/>
</dbReference>
<dbReference type="InterPro" id="IPR050857">
    <property type="entry name" value="D-2-hydroxyacid_DH"/>
</dbReference>
<dbReference type="Gene3D" id="3.40.50.720">
    <property type="entry name" value="NAD(P)-binding Rossmann-like Domain"/>
    <property type="match status" value="2"/>
</dbReference>
<dbReference type="PANTHER" id="PTHR42789">
    <property type="entry name" value="D-ISOMER SPECIFIC 2-HYDROXYACID DEHYDROGENASE FAMILY PROTEIN (AFU_ORTHOLOGUE AFUA_6G10090)"/>
    <property type="match status" value="1"/>
</dbReference>
<keyword evidence="2" id="KW-0028">Amino-acid biosynthesis</keyword>
<reference evidence="9 10" key="1">
    <citation type="submission" date="2014-03" db="EMBL/GenBank/DDBJ databases">
        <title>Genomics of Bifidobacteria.</title>
        <authorList>
            <person name="Ventura M."/>
            <person name="Milani C."/>
            <person name="Lugli G.A."/>
        </authorList>
    </citation>
    <scope>NUCLEOTIDE SEQUENCE [LARGE SCALE GENOMIC DNA]</scope>
    <source>
        <strain evidence="9 10">DSM 23973</strain>
    </source>
</reference>
<evidence type="ECO:0000256" key="5">
    <source>
        <dbReference type="RuleBase" id="RU003719"/>
    </source>
</evidence>
<dbReference type="EMBL" id="JGYS01000006">
    <property type="protein sequence ID" value="KFI55267.1"/>
    <property type="molecule type" value="Genomic_DNA"/>
</dbReference>
<dbReference type="STRING" id="1437609.BCAL_1283"/>
<feature type="domain" description="D-isomer specific 2-hydroxyacid dehydrogenase NAD-binding" evidence="8">
    <location>
        <begin position="162"/>
        <end position="339"/>
    </location>
</feature>
<dbReference type="SUPFAM" id="SSF51735">
    <property type="entry name" value="NAD(P)-binding Rossmann-fold domains"/>
    <property type="match status" value="1"/>
</dbReference>
<evidence type="ECO:0000313" key="9">
    <source>
        <dbReference type="EMBL" id="KFI55267.1"/>
    </source>
</evidence>
<evidence type="ECO:0000256" key="6">
    <source>
        <dbReference type="SAM" id="MobiDB-lite"/>
    </source>
</evidence>
<dbReference type="OrthoDB" id="4324715at2"/>
<dbReference type="CDD" id="cd12169">
    <property type="entry name" value="PGDH_like_1"/>
    <property type="match status" value="1"/>
</dbReference>
<dbReference type="InterPro" id="IPR029752">
    <property type="entry name" value="D-isomer_DH_CS1"/>
</dbReference>
<dbReference type="GO" id="GO:0051287">
    <property type="term" value="F:NAD binding"/>
    <property type="evidence" value="ECO:0007669"/>
    <property type="project" value="InterPro"/>
</dbReference>
<evidence type="ECO:0000313" key="10">
    <source>
        <dbReference type="Proteomes" id="UP000029072"/>
    </source>
</evidence>
<proteinExistence type="inferred from homology"/>
<evidence type="ECO:0000256" key="1">
    <source>
        <dbReference type="ARBA" id="ARBA00005854"/>
    </source>
</evidence>